<comment type="caution">
    <text evidence="1">The sequence shown here is derived from an EMBL/GenBank/DDBJ whole genome shotgun (WGS) entry which is preliminary data.</text>
</comment>
<sequence>MSQKIRKSIALMLGTAIISMPMPTYASGFLNIVITADPKLESPAVEPEISESEAPVAEPEIIEPEPPVVEPPIVELPVVSEELDLETFGQTKIQKITKNNMDMLNDEVSSISRYAFVPKRVIFEEDDILYVVDVASINKTIPVTDSETNYTHQIDNWIDHAVIIDGFNVHNLEKVSSQEIPLKLPIFAGFHAGEDFNFILSGQSQEKNMTIANGVPKESWEEDLNLEIIRVDKFSKEFNRLGSTRINSANIFTVSPFESGTTSMVTNGNNLIIHSGREMLENKDDGINHQAQLTIDIDIDTMTHTNPLKNWNQPNYVSHSFNQFAKYDGDQPILLDLGDAYPRSVVITKYGKPDAEESWRYETIDAFKIPGTIGANQTGVTVGGFEISENNYLTAINAINYDLATGFNSYEIEGLTKEERDIIILVTNKENEETQEVKLTDYEDTNTLGGTPKLVSIGNNQFMVLWNEFTGCIYKKNVFGQFEITIKGQNLKYVIIDENGTKLSEIKTFTEGKLSQYVQPIKIGNKVVWVAGENYYSIFLN</sequence>
<reference evidence="1" key="1">
    <citation type="submission" date="2016-08" db="EMBL/GenBank/DDBJ databases">
        <authorList>
            <person name="Ngugi D.K."/>
            <person name="Miyake S."/>
            <person name="Stingl U."/>
        </authorList>
    </citation>
    <scope>NUCLEOTIDE SEQUENCE</scope>
    <source>
        <strain evidence="1">SCG-D08WGA-EpuloA1</strain>
    </source>
</reference>
<evidence type="ECO:0000313" key="2">
    <source>
        <dbReference type="Proteomes" id="UP000188637"/>
    </source>
</evidence>
<evidence type="ECO:0000313" key="1">
    <source>
        <dbReference type="EMBL" id="ONI45572.1"/>
    </source>
</evidence>
<organism evidence="1 2">
    <name type="scientific">Candidatus Epulonipiscium fishelsonii</name>
    <dbReference type="NCBI Taxonomy" id="77094"/>
    <lineage>
        <taxon>Bacteria</taxon>
        <taxon>Bacillati</taxon>
        <taxon>Bacillota</taxon>
        <taxon>Clostridia</taxon>
        <taxon>Lachnospirales</taxon>
        <taxon>Lachnospiraceae</taxon>
        <taxon>Candidatus Epulonipiscium</taxon>
    </lineage>
</organism>
<keyword evidence="2" id="KW-1185">Reference proteome</keyword>
<proteinExistence type="predicted"/>
<accession>A0ACC8XIG9</accession>
<gene>
    <name evidence="1" type="ORF">AN640_04350</name>
</gene>
<protein>
    <submittedName>
        <fullName evidence="1">Uncharacterized protein</fullName>
    </submittedName>
</protein>
<dbReference type="Proteomes" id="UP000188637">
    <property type="component" value="Unassembled WGS sequence"/>
</dbReference>
<dbReference type="EMBL" id="LJHD01000053">
    <property type="protein sequence ID" value="ONI45572.1"/>
    <property type="molecule type" value="Genomic_DNA"/>
</dbReference>
<name>A0ACC8XIG9_9FIRM</name>